<reference evidence="7" key="1">
    <citation type="journal article" date="2020" name="G3 (Bethesda)">
        <title>High-Quality Assemblies for Three Invasive Social Wasps from the &lt;i&gt;Vespula&lt;/i&gt; Genus.</title>
        <authorList>
            <person name="Harrop T.W.R."/>
            <person name="Guhlin J."/>
            <person name="McLaughlin G.M."/>
            <person name="Permina E."/>
            <person name="Stockwell P."/>
            <person name="Gilligan J."/>
            <person name="Le Lec M.F."/>
            <person name="Gruber M.A.M."/>
            <person name="Quinn O."/>
            <person name="Lovegrove M."/>
            <person name="Duncan E.J."/>
            <person name="Remnant E.J."/>
            <person name="Van Eeckhoven J."/>
            <person name="Graham B."/>
            <person name="Knapp R.A."/>
            <person name="Langford K.W."/>
            <person name="Kronenberg Z."/>
            <person name="Press M.O."/>
            <person name="Eacker S.M."/>
            <person name="Wilson-Rankin E.E."/>
            <person name="Purcell J."/>
            <person name="Lester P.J."/>
            <person name="Dearden P.K."/>
        </authorList>
    </citation>
    <scope>NUCLEOTIDE SEQUENCE</scope>
    <source>
        <strain evidence="7">Marl-1</strain>
    </source>
</reference>
<dbReference type="Gene3D" id="6.10.330.20">
    <property type="match status" value="1"/>
</dbReference>
<evidence type="ECO:0000313" key="8">
    <source>
        <dbReference type="Proteomes" id="UP000614350"/>
    </source>
</evidence>
<evidence type="ECO:0000313" key="7">
    <source>
        <dbReference type="EMBL" id="KAF7382028.1"/>
    </source>
</evidence>
<dbReference type="GO" id="GO:0005762">
    <property type="term" value="C:mitochondrial large ribosomal subunit"/>
    <property type="evidence" value="ECO:0007669"/>
    <property type="project" value="TreeGrafter"/>
</dbReference>
<keyword evidence="3" id="KW-0689">Ribosomal protein</keyword>
<organism evidence="7 8">
    <name type="scientific">Vespula vulgaris</name>
    <name type="common">Yellow jacket</name>
    <name type="synonym">Wasp</name>
    <dbReference type="NCBI Taxonomy" id="7454"/>
    <lineage>
        <taxon>Eukaryota</taxon>
        <taxon>Metazoa</taxon>
        <taxon>Ecdysozoa</taxon>
        <taxon>Arthropoda</taxon>
        <taxon>Hexapoda</taxon>
        <taxon>Insecta</taxon>
        <taxon>Pterygota</taxon>
        <taxon>Neoptera</taxon>
        <taxon>Endopterygota</taxon>
        <taxon>Hymenoptera</taxon>
        <taxon>Apocrita</taxon>
        <taxon>Aculeata</taxon>
        <taxon>Vespoidea</taxon>
        <taxon>Vespidae</taxon>
        <taxon>Vespinae</taxon>
        <taxon>Vespula</taxon>
    </lineage>
</organism>
<dbReference type="AlphaFoldDB" id="A0A834J5P2"/>
<accession>A0A834J5P2</accession>
<evidence type="ECO:0000256" key="6">
    <source>
        <dbReference type="ARBA" id="ARBA00035289"/>
    </source>
</evidence>
<sequence length="267" mass="31894">MASLTKAVQISRSVNNVTKLITNLSLSSNTNLVSNAKFIRRLPLQPCALLHASSTKYDLMEFFDDTINWGKDEVKVGRSWKMDELRLKSNEDLHKLWFVLLKERNMLLTMEEACKRKYKIFPNPERIDKVEMSMSNLESVVRERNKAYHLLETGETGERPGKLIHNALGYRFYYRMREYSIPQFMNNKWYKTHFFGYQGYAVRKFLRLYREKLWNIKRRTRNRDFQQALVLLKRFPNMDINALKEKYPSIDIEKAKRYKKAQGHFVS</sequence>
<gene>
    <name evidence="7" type="ORF">HZH66_013460</name>
</gene>
<keyword evidence="4" id="KW-0496">Mitochondrion</keyword>
<dbReference type="InterPro" id="IPR010729">
    <property type="entry name" value="Ribosomal_uL29_mit"/>
</dbReference>
<evidence type="ECO:0000256" key="5">
    <source>
        <dbReference type="ARBA" id="ARBA00023274"/>
    </source>
</evidence>
<name>A0A834J5P2_VESVU</name>
<dbReference type="Pfam" id="PF06984">
    <property type="entry name" value="MRP-L47"/>
    <property type="match status" value="1"/>
</dbReference>
<evidence type="ECO:0000256" key="2">
    <source>
        <dbReference type="ARBA" id="ARBA00009254"/>
    </source>
</evidence>
<protein>
    <recommendedName>
        <fullName evidence="6">Large ribosomal subunit protein uL29m</fullName>
    </recommendedName>
</protein>
<dbReference type="PANTHER" id="PTHR21183:SF18">
    <property type="entry name" value="LARGE RIBOSOMAL SUBUNIT PROTEIN UL29M"/>
    <property type="match status" value="1"/>
</dbReference>
<evidence type="ECO:0000256" key="4">
    <source>
        <dbReference type="ARBA" id="ARBA00023128"/>
    </source>
</evidence>
<evidence type="ECO:0000256" key="3">
    <source>
        <dbReference type="ARBA" id="ARBA00022980"/>
    </source>
</evidence>
<dbReference type="InterPro" id="IPR038340">
    <property type="entry name" value="MRP-L47_sf"/>
</dbReference>
<dbReference type="Proteomes" id="UP000614350">
    <property type="component" value="Unassembled WGS sequence"/>
</dbReference>
<proteinExistence type="inferred from homology"/>
<comment type="similarity">
    <text evidence="2">Belongs to the universal ribosomal protein uL29 family.</text>
</comment>
<comment type="subcellular location">
    <subcellularLocation>
        <location evidence="1">Mitochondrion</location>
    </subcellularLocation>
</comment>
<dbReference type="PANTHER" id="PTHR21183">
    <property type="entry name" value="RIBOSOMAL PROTEIN L47, MITOCHONDRIAL-RELATED"/>
    <property type="match status" value="1"/>
</dbReference>
<keyword evidence="8" id="KW-1185">Reference proteome</keyword>
<keyword evidence="5" id="KW-0687">Ribonucleoprotein</keyword>
<comment type="caution">
    <text evidence="7">The sequence shown here is derived from an EMBL/GenBank/DDBJ whole genome shotgun (WGS) entry which is preliminary data.</text>
</comment>
<dbReference type="GO" id="GO:0003735">
    <property type="term" value="F:structural constituent of ribosome"/>
    <property type="evidence" value="ECO:0007669"/>
    <property type="project" value="InterPro"/>
</dbReference>
<evidence type="ECO:0000256" key="1">
    <source>
        <dbReference type="ARBA" id="ARBA00004173"/>
    </source>
</evidence>
<dbReference type="EMBL" id="JACSEA010000019">
    <property type="protein sequence ID" value="KAF7382028.1"/>
    <property type="molecule type" value="Genomic_DNA"/>
</dbReference>
<dbReference type="GO" id="GO:0032543">
    <property type="term" value="P:mitochondrial translation"/>
    <property type="evidence" value="ECO:0007669"/>
    <property type="project" value="TreeGrafter"/>
</dbReference>